<name>A0ACC1RIU8_9APHY</name>
<proteinExistence type="predicted"/>
<comment type="caution">
    <text evidence="1">The sequence shown here is derived from an EMBL/GenBank/DDBJ whole genome shotgun (WGS) entry which is preliminary data.</text>
</comment>
<sequence>MSTAESGMSSSPMIGPEPSVTTASIIRSGHLPAPTLGIIPEVEKAIKAIARSPPVKERLCEYIQQEEYIKSLIEVLKQAEDLESIDNLHALCSCMQTILMLNDHSMYEHILEDDIFYGVVGMLEYDPEFPTYKANYRDFLRQTSHFHQPIPIKDETIQKKIHHTYRLQFLKDVVLARVLDDSTFNVLNSCILFNQIDIINHIQNDQLFLREVVGLYLDEDMLVILGFKNKEAEAPKPSEDKNKMDVDQESKLNGSASSSSSSSKPVHSEPELKRRREVILLIQQLCGMGKNVQLPARMALFRNLCDRGILFAVQWALAQPEGDPEGLQMISAGGEILAAILDHDVTGVRNQVMKQVSVLDIDSNDKVSGKRPQMETTLALLCRVLVRSRNLAVQSLIAEALRVLLEVPQDNTADPHAAMGPKLFRAKDDPVTEKFLEYFYKHCVDILFNPLIDIPEFNNHSEGTLTTSRERTNLYLHLCELLASFALQHSFRSHFYMLSSNIASHVATLLRARDKHLRLAAFRFFRVLLRLNNRNLFNHLMKIDALKPILDLTIRESRRDNLLSSTCKEFFEYIRKARVFILKSSLRTDVICIPPVGEHEGAHPSLYDEAPGRDQDSQQFGVDA</sequence>
<reference evidence="1" key="1">
    <citation type="submission" date="2022-07" db="EMBL/GenBank/DDBJ databases">
        <title>Genome Sequence of Phlebia brevispora.</title>
        <authorList>
            <person name="Buettner E."/>
        </authorList>
    </citation>
    <scope>NUCLEOTIDE SEQUENCE</scope>
    <source>
        <strain evidence="1">MPL23</strain>
    </source>
</reference>
<dbReference type="EMBL" id="JANHOG010002859">
    <property type="protein sequence ID" value="KAJ3519289.1"/>
    <property type="molecule type" value="Genomic_DNA"/>
</dbReference>
<dbReference type="Proteomes" id="UP001148662">
    <property type="component" value="Unassembled WGS sequence"/>
</dbReference>
<organism evidence="1 2">
    <name type="scientific">Phlebia brevispora</name>
    <dbReference type="NCBI Taxonomy" id="194682"/>
    <lineage>
        <taxon>Eukaryota</taxon>
        <taxon>Fungi</taxon>
        <taxon>Dikarya</taxon>
        <taxon>Basidiomycota</taxon>
        <taxon>Agaricomycotina</taxon>
        <taxon>Agaricomycetes</taxon>
        <taxon>Polyporales</taxon>
        <taxon>Meruliaceae</taxon>
        <taxon>Phlebia</taxon>
    </lineage>
</organism>
<gene>
    <name evidence="1" type="ORF">NM688_g9321</name>
</gene>
<accession>A0ACC1RIU8</accession>
<keyword evidence="2" id="KW-1185">Reference proteome</keyword>
<evidence type="ECO:0000313" key="2">
    <source>
        <dbReference type="Proteomes" id="UP001148662"/>
    </source>
</evidence>
<protein>
    <submittedName>
        <fullName evidence="1">Uncharacterized protein</fullName>
    </submittedName>
</protein>
<evidence type="ECO:0000313" key="1">
    <source>
        <dbReference type="EMBL" id="KAJ3519289.1"/>
    </source>
</evidence>